<proteinExistence type="predicted"/>
<accession>A0ABN9WRF9</accession>
<evidence type="ECO:0000313" key="1">
    <source>
        <dbReference type="EMBL" id="CAK0889326.1"/>
    </source>
</evidence>
<reference evidence="1" key="1">
    <citation type="submission" date="2023-10" db="EMBL/GenBank/DDBJ databases">
        <authorList>
            <person name="Chen Y."/>
            <person name="Shah S."/>
            <person name="Dougan E. K."/>
            <person name="Thang M."/>
            <person name="Chan C."/>
        </authorList>
    </citation>
    <scope>NUCLEOTIDE SEQUENCE [LARGE SCALE GENOMIC DNA]</scope>
</reference>
<organism evidence="1 2">
    <name type="scientific">Prorocentrum cordatum</name>
    <dbReference type="NCBI Taxonomy" id="2364126"/>
    <lineage>
        <taxon>Eukaryota</taxon>
        <taxon>Sar</taxon>
        <taxon>Alveolata</taxon>
        <taxon>Dinophyceae</taxon>
        <taxon>Prorocentrales</taxon>
        <taxon>Prorocentraceae</taxon>
        <taxon>Prorocentrum</taxon>
    </lineage>
</organism>
<comment type="caution">
    <text evidence="1">The sequence shown here is derived from an EMBL/GenBank/DDBJ whole genome shotgun (WGS) entry which is preliminary data.</text>
</comment>
<evidence type="ECO:0000313" key="2">
    <source>
        <dbReference type="Proteomes" id="UP001189429"/>
    </source>
</evidence>
<sequence length="349" mass="39723">MQDLPAGTNTEQYSFPGHVFTVREAESGMLVKLYRVEADATSSSPEVTIAVCAASSGSQRRVDQSRWEEFEQLAQDHHSPCIGHSTEWSCVLPVSERELEQRPHKLYGFQEGETGSGNPYKVGATVDHVWMDQQKYIVNVSSYEGGFLKMRMTDHMKSLLYPWFDDRLQACENGTMPCKHAPIPGFFTNSHVVGMDKIELTSFRNIHQGIVSEMQQVLEWWTKQPLEHTTTFGLRIYRRGSMLINHLDRKDTHVASAVLQVGARADVGWPLEVIHPHKPGLMEVYLQPGEMVLYEGARVVHGRPMRFQGEMFGNIFSHFKPLGWKGPSGWVNPHYKRGLEKLQKQSLEL</sequence>
<protein>
    <submittedName>
        <fullName evidence="1">Uncharacterized protein</fullName>
    </submittedName>
</protein>
<gene>
    <name evidence="1" type="ORF">PCOR1329_LOCUS69885</name>
</gene>
<keyword evidence="2" id="KW-1185">Reference proteome</keyword>
<dbReference type="Proteomes" id="UP001189429">
    <property type="component" value="Unassembled WGS sequence"/>
</dbReference>
<dbReference type="EMBL" id="CAUYUJ010019193">
    <property type="protein sequence ID" value="CAK0889326.1"/>
    <property type="molecule type" value="Genomic_DNA"/>
</dbReference>
<name>A0ABN9WRF9_9DINO</name>